<reference evidence="4 5" key="1">
    <citation type="submission" date="2018-11" db="EMBL/GenBank/DDBJ databases">
        <authorList>
            <consortium name="Pathogen Informatics"/>
        </authorList>
    </citation>
    <scope>NUCLEOTIDE SEQUENCE [LARGE SCALE GENOMIC DNA]</scope>
    <source>
        <strain evidence="4 5">NCTC10327</strain>
    </source>
</reference>
<dbReference type="InterPro" id="IPR023346">
    <property type="entry name" value="Lysozyme-like_dom_sf"/>
</dbReference>
<comment type="caution">
    <text evidence="4">The sequence shown here is derived from an EMBL/GenBank/DDBJ whole genome shotgun (WGS) entry which is preliminary data.</text>
</comment>
<sequence>MGRHGGENSSISERVARSMADAPKPGTRRALILAEREAQEAAAIAATQIAKNTSTFARVGTTATNVPSSLLARSTAALASVLIAAPTVAFAAGTMGNTAQAATDNHPDPAQKAHLLAANNAAKTVTFVFDGTSKTITTTAPTLHDALQEAGIQVDGDDVVSQELAAPVTDGSTVNITRVEYKMVTEEVVDAHETNEVEDAALPQGERDVETAGQDGVSANTYQIRVENGKEVSRTLHFTAQKQQRVDEVVKVGTAAPSARENTGGNGGGAPSGAVAVPAGSAQEIAAGMLSSYGWGGDQFSCLVTLWNRESGWNHLAQNPSSSAYGIPQALPGSKMASAGADWRTNPATQIKWGLGYIQGRYGTPCGALAHSNSVGWY</sequence>
<evidence type="ECO:0000313" key="5">
    <source>
        <dbReference type="Proteomes" id="UP000269974"/>
    </source>
</evidence>
<feature type="domain" description="G5" evidence="3">
    <location>
        <begin position="176"/>
        <end position="256"/>
    </location>
</feature>
<accession>A0A7Z9C807</accession>
<dbReference type="Pfam" id="PF07501">
    <property type="entry name" value="G5"/>
    <property type="match status" value="1"/>
</dbReference>
<dbReference type="SUPFAM" id="SSF53955">
    <property type="entry name" value="Lysozyme-like"/>
    <property type="match status" value="1"/>
</dbReference>
<organism evidence="4 5">
    <name type="scientific">Actinobaculum suis</name>
    <dbReference type="NCBI Taxonomy" id="1657"/>
    <lineage>
        <taxon>Bacteria</taxon>
        <taxon>Bacillati</taxon>
        <taxon>Actinomycetota</taxon>
        <taxon>Actinomycetes</taxon>
        <taxon>Actinomycetales</taxon>
        <taxon>Actinomycetaceae</taxon>
        <taxon>Actinobaculum</taxon>
    </lineage>
</organism>
<dbReference type="AlphaFoldDB" id="A0A7Z9C807"/>
<dbReference type="Gene3D" id="2.20.230.10">
    <property type="entry name" value="Resuscitation-promoting factor rpfb"/>
    <property type="match status" value="1"/>
</dbReference>
<feature type="region of interest" description="Disordered" evidence="2">
    <location>
        <begin position="1"/>
        <end position="25"/>
    </location>
</feature>
<protein>
    <submittedName>
        <fullName evidence="4">Putative cell wall shaping enzyme</fullName>
    </submittedName>
</protein>
<name>A0A7Z9C807_9ACTO</name>
<dbReference type="SMART" id="SM01208">
    <property type="entry name" value="G5"/>
    <property type="match status" value="1"/>
</dbReference>
<gene>
    <name evidence="4" type="ORF">NCTC10327_00513</name>
</gene>
<evidence type="ECO:0000256" key="1">
    <source>
        <dbReference type="ARBA" id="ARBA00022729"/>
    </source>
</evidence>
<dbReference type="RefSeq" id="WP_244924503.1">
    <property type="nucleotide sequence ID" value="NZ_UYIO01000001.1"/>
</dbReference>
<dbReference type="InterPro" id="IPR007137">
    <property type="entry name" value="DUF348"/>
</dbReference>
<dbReference type="EMBL" id="UYIO01000001">
    <property type="protein sequence ID" value="VDG75828.1"/>
    <property type="molecule type" value="Genomic_DNA"/>
</dbReference>
<keyword evidence="1" id="KW-0732">Signal</keyword>
<dbReference type="Pfam" id="PF03990">
    <property type="entry name" value="DUF348"/>
    <property type="match status" value="1"/>
</dbReference>
<evidence type="ECO:0000256" key="2">
    <source>
        <dbReference type="SAM" id="MobiDB-lite"/>
    </source>
</evidence>
<dbReference type="Gene3D" id="1.10.530.10">
    <property type="match status" value="1"/>
</dbReference>
<dbReference type="Proteomes" id="UP000269974">
    <property type="component" value="Unassembled WGS sequence"/>
</dbReference>
<dbReference type="PROSITE" id="PS51109">
    <property type="entry name" value="G5"/>
    <property type="match status" value="1"/>
</dbReference>
<proteinExistence type="predicted"/>
<dbReference type="InterPro" id="IPR011098">
    <property type="entry name" value="G5_dom"/>
</dbReference>
<evidence type="ECO:0000259" key="3">
    <source>
        <dbReference type="PROSITE" id="PS51109"/>
    </source>
</evidence>
<evidence type="ECO:0000313" key="4">
    <source>
        <dbReference type="EMBL" id="VDG75828.1"/>
    </source>
</evidence>